<protein>
    <submittedName>
        <fullName evidence="2">ANTAR domain protein</fullName>
    </submittedName>
</protein>
<gene>
    <name evidence="2" type="ORF">MHPYR_820011</name>
</gene>
<reference evidence="2" key="1">
    <citation type="submission" date="2016-03" db="EMBL/GenBank/DDBJ databases">
        <authorList>
            <person name="Ploux O."/>
        </authorList>
    </citation>
    <scope>NUCLEOTIDE SEQUENCE</scope>
    <source>
        <strain evidence="2">UC10</strain>
    </source>
</reference>
<dbReference type="InterPro" id="IPR005561">
    <property type="entry name" value="ANTAR"/>
</dbReference>
<dbReference type="Pfam" id="PF03861">
    <property type="entry name" value="ANTAR"/>
    <property type="match status" value="1"/>
</dbReference>
<dbReference type="InterPro" id="IPR011006">
    <property type="entry name" value="CheY-like_superfamily"/>
</dbReference>
<dbReference type="AlphaFoldDB" id="A0A1Y5PLR7"/>
<feature type="domain" description="ANTAR" evidence="1">
    <location>
        <begin position="29"/>
        <end position="90"/>
    </location>
</feature>
<dbReference type="EMBL" id="FLQS01000081">
    <property type="protein sequence ID" value="SBS79605.1"/>
    <property type="molecule type" value="Genomic_DNA"/>
</dbReference>
<dbReference type="SMART" id="SM01012">
    <property type="entry name" value="ANTAR"/>
    <property type="match status" value="1"/>
</dbReference>
<dbReference type="InterPro" id="IPR036388">
    <property type="entry name" value="WH-like_DNA-bd_sf"/>
</dbReference>
<evidence type="ECO:0000259" key="1">
    <source>
        <dbReference type="PROSITE" id="PS50921"/>
    </source>
</evidence>
<accession>A0A1Y5PLR7</accession>
<dbReference type="Gene3D" id="1.10.10.10">
    <property type="entry name" value="Winged helix-like DNA-binding domain superfamily/Winged helix DNA-binding domain"/>
    <property type="match status" value="1"/>
</dbReference>
<evidence type="ECO:0000313" key="2">
    <source>
        <dbReference type="EMBL" id="SBS79605.1"/>
    </source>
</evidence>
<sequence length="97" mass="10799">MCLYADHPGAFSTADVATVMPYADLMATAWSAVVRETQLQQALRSRDVISQAKGVLRERNGISDEDAFTMLRRLSSITNTPLREVAERVLTPRPHPE</sequence>
<organism evidence="2">
    <name type="scientific">uncultured Mycobacterium sp</name>
    <dbReference type="NCBI Taxonomy" id="171292"/>
    <lineage>
        <taxon>Bacteria</taxon>
        <taxon>Bacillati</taxon>
        <taxon>Actinomycetota</taxon>
        <taxon>Actinomycetes</taxon>
        <taxon>Mycobacteriales</taxon>
        <taxon>Mycobacteriaceae</taxon>
        <taxon>Mycobacterium</taxon>
        <taxon>environmental samples</taxon>
    </lineage>
</organism>
<proteinExistence type="predicted"/>
<dbReference type="GO" id="GO:0003723">
    <property type="term" value="F:RNA binding"/>
    <property type="evidence" value="ECO:0007669"/>
    <property type="project" value="InterPro"/>
</dbReference>
<dbReference type="PROSITE" id="PS50921">
    <property type="entry name" value="ANTAR"/>
    <property type="match status" value="1"/>
</dbReference>
<dbReference type="SUPFAM" id="SSF52172">
    <property type="entry name" value="CheY-like"/>
    <property type="match status" value="1"/>
</dbReference>
<name>A0A1Y5PLR7_9MYCO</name>